<dbReference type="PANTHER" id="PTHR11130:SF0">
    <property type="entry name" value="GLUTATHIONE SYNTHETASE"/>
    <property type="match status" value="1"/>
</dbReference>
<evidence type="ECO:0000256" key="11">
    <source>
        <dbReference type="ARBA" id="ARBA00022842"/>
    </source>
</evidence>
<dbReference type="Gene3D" id="3.30.470.20">
    <property type="entry name" value="ATP-grasp fold, B domain"/>
    <property type="match status" value="1"/>
</dbReference>
<evidence type="ECO:0000313" key="20">
    <source>
        <dbReference type="Proteomes" id="UP001519460"/>
    </source>
</evidence>
<comment type="catalytic activity">
    <reaction evidence="12">
        <text>gamma-L-glutamyl-L-cysteine + glycine + ATP = glutathione + ADP + phosphate + H(+)</text>
        <dbReference type="Rhea" id="RHEA:13557"/>
        <dbReference type="ChEBI" id="CHEBI:15378"/>
        <dbReference type="ChEBI" id="CHEBI:30616"/>
        <dbReference type="ChEBI" id="CHEBI:43474"/>
        <dbReference type="ChEBI" id="CHEBI:57305"/>
        <dbReference type="ChEBI" id="CHEBI:57925"/>
        <dbReference type="ChEBI" id="CHEBI:58173"/>
        <dbReference type="ChEBI" id="CHEBI:456216"/>
        <dbReference type="EC" id="6.3.2.3"/>
    </reaction>
    <physiologicalReaction direction="left-to-right" evidence="12">
        <dbReference type="Rhea" id="RHEA:13558"/>
    </physiologicalReaction>
</comment>
<feature type="binding site" evidence="16">
    <location>
        <position position="158"/>
    </location>
    <ligand>
        <name>ATP</name>
        <dbReference type="ChEBI" id="CHEBI:30616"/>
    </ligand>
</feature>
<dbReference type="GO" id="GO:0004363">
    <property type="term" value="F:glutathione synthase activity"/>
    <property type="evidence" value="ECO:0007669"/>
    <property type="project" value="UniProtKB-UniRule"/>
</dbReference>
<dbReference type="EC" id="6.3.2.3" evidence="4 15"/>
<evidence type="ECO:0000256" key="17">
    <source>
        <dbReference type="PIRSR" id="PIRSR001558-2"/>
    </source>
</evidence>
<dbReference type="Gene3D" id="1.10.1080.10">
    <property type="entry name" value="Glutathione Synthetase, Chain A, domain 3"/>
    <property type="match status" value="1"/>
</dbReference>
<evidence type="ECO:0000256" key="2">
    <source>
        <dbReference type="ARBA" id="ARBA00010385"/>
    </source>
</evidence>
<comment type="cofactor">
    <cofactor evidence="15 17">
        <name>Mg(2+)</name>
        <dbReference type="ChEBI" id="CHEBI:18420"/>
    </cofactor>
    <text evidence="15 17">Binds 1 Mg(2+) ion per subunit.</text>
</comment>
<evidence type="ECO:0000256" key="6">
    <source>
        <dbReference type="ARBA" id="ARBA00022598"/>
    </source>
</evidence>
<evidence type="ECO:0000256" key="5">
    <source>
        <dbReference type="ARBA" id="ARBA00020821"/>
    </source>
</evidence>
<dbReference type="InterPro" id="IPR004887">
    <property type="entry name" value="GSH_synth_subst-bd"/>
</dbReference>
<dbReference type="Pfam" id="PF03917">
    <property type="entry name" value="GSH_synth_ATP"/>
    <property type="match status" value="1"/>
</dbReference>
<dbReference type="Gene3D" id="3.30.1490.80">
    <property type="match status" value="1"/>
</dbReference>
<dbReference type="PIRSF" id="PIRSF001558">
    <property type="entry name" value="GSHase"/>
    <property type="match status" value="1"/>
</dbReference>
<evidence type="ECO:0000256" key="9">
    <source>
        <dbReference type="ARBA" id="ARBA00022741"/>
    </source>
</evidence>
<feature type="binding site" evidence="16">
    <location>
        <begin position="380"/>
        <end position="389"/>
    </location>
    <ligand>
        <name>ATP</name>
        <dbReference type="ChEBI" id="CHEBI:30616"/>
    </ligand>
</feature>
<keyword evidence="11 15" id="KW-0460">Magnesium</keyword>
<dbReference type="NCBIfam" id="TIGR01986">
    <property type="entry name" value="glut_syn_euk"/>
    <property type="match status" value="1"/>
</dbReference>
<dbReference type="GO" id="GO:0000287">
    <property type="term" value="F:magnesium ion binding"/>
    <property type="evidence" value="ECO:0007669"/>
    <property type="project" value="UniProtKB-UniRule"/>
</dbReference>
<evidence type="ECO:0000256" key="16">
    <source>
        <dbReference type="PIRSR" id="PIRSR001558-1"/>
    </source>
</evidence>
<accession>A0ABD0LI58</accession>
<organism evidence="19 20">
    <name type="scientific">Batillaria attramentaria</name>
    <dbReference type="NCBI Taxonomy" id="370345"/>
    <lineage>
        <taxon>Eukaryota</taxon>
        <taxon>Metazoa</taxon>
        <taxon>Spiralia</taxon>
        <taxon>Lophotrochozoa</taxon>
        <taxon>Mollusca</taxon>
        <taxon>Gastropoda</taxon>
        <taxon>Caenogastropoda</taxon>
        <taxon>Sorbeoconcha</taxon>
        <taxon>Cerithioidea</taxon>
        <taxon>Batillariidae</taxon>
        <taxon>Batillaria</taxon>
    </lineage>
</organism>
<dbReference type="SUPFAM" id="SSF52440">
    <property type="entry name" value="PreATP-grasp domain"/>
    <property type="match status" value="1"/>
</dbReference>
<feature type="binding site" evidence="17">
    <location>
        <position position="158"/>
    </location>
    <ligand>
        <name>Mg(2+)</name>
        <dbReference type="ChEBI" id="CHEBI:18420"/>
    </ligand>
</feature>
<feature type="binding site" evidence="16">
    <location>
        <position position="128"/>
    </location>
    <ligand>
        <name>substrate</name>
    </ligand>
</feature>
<keyword evidence="9 15" id="KW-0547">Nucleotide-binding</keyword>
<dbReference type="AlphaFoldDB" id="A0ABD0LI58"/>
<dbReference type="FunFam" id="3.30.1490.50:FF:000001">
    <property type="entry name" value="Glutathione synthetase"/>
    <property type="match status" value="1"/>
</dbReference>
<keyword evidence="20" id="KW-1185">Reference proteome</keyword>
<feature type="binding site" evidence="16">
    <location>
        <position position="234"/>
    </location>
    <ligand>
        <name>substrate</name>
    </ligand>
</feature>
<dbReference type="InterPro" id="IPR014709">
    <property type="entry name" value="Glutathione_synthase_C_euk"/>
</dbReference>
<evidence type="ECO:0000256" key="8">
    <source>
        <dbReference type="ARBA" id="ARBA00022723"/>
    </source>
</evidence>
<evidence type="ECO:0000256" key="15">
    <source>
        <dbReference type="PIRNR" id="PIRNR001558"/>
    </source>
</evidence>
<proteinExistence type="inferred from homology"/>
<keyword evidence="10 15" id="KW-0067">ATP-binding</keyword>
<feature type="binding site" evidence="17">
    <location>
        <position position="384"/>
    </location>
    <ligand>
        <name>Mg(2+)</name>
        <dbReference type="ChEBI" id="CHEBI:18420"/>
    </ligand>
</feature>
<sequence>MATCLHGHHLTDEQLLQILDVARDWALTNGVVYKPFSSKDSKDGLSQAQCAPFSLFPSVVPQRILQQAVDCMVDFNRLMYRVAQDHEFLKEALKSVIRVDPFVRGLWDIHCKVREEGIAQPVSLDLFRNDFMMNVTDSTKTTDAGIPPSSALELKQIELNTISASFAGLIGATGHLHRYTLDLAGKTYSEKEMPDNDPALGLAGGMVNAWEEYGTKSAVILFLVSSIESNVIDQRWLEFKVHQLNHNIRIIRRTLLDIHSRASLSEDQKLIIDDCEVALVYLRAGYSHDSYPSDKEWSARLLMERSKAIKCPTVQSQLSGCKKIQQELARPGAVERYISDPAAVQRIRATFAGQYSLDMGPEGDDAVKKAIASPDKYVLKPQREGGGHNLYGNEMKTRLEEIGSTPQREAYILMERIFPLPEKNYLIKTGLPFTLTDIVSELGIYGVHIGSGEKEMVNLHCGHMLRSKVKGTDEGGIVAGFAALDTPFIVDV</sequence>
<dbReference type="Gene3D" id="3.30.1490.50">
    <property type="match status" value="1"/>
</dbReference>
<comment type="catalytic activity">
    <reaction evidence="13">
        <text>gamma-L-glutamyl-(2S)-2-aminobutanoate + glycine + ATP = ophthalmate + ADP + phosphate + H(+)</text>
        <dbReference type="Rhea" id="RHEA:72075"/>
        <dbReference type="ChEBI" id="CHEBI:15378"/>
        <dbReference type="ChEBI" id="CHEBI:30616"/>
        <dbReference type="ChEBI" id="CHEBI:43474"/>
        <dbReference type="ChEBI" id="CHEBI:57305"/>
        <dbReference type="ChEBI" id="CHEBI:189406"/>
        <dbReference type="ChEBI" id="CHEBI:189750"/>
        <dbReference type="ChEBI" id="CHEBI:456216"/>
    </reaction>
    <physiologicalReaction direction="left-to-right" evidence="13">
        <dbReference type="Rhea" id="RHEA:72076"/>
    </physiologicalReaction>
</comment>
<evidence type="ECO:0000256" key="13">
    <source>
        <dbReference type="ARBA" id="ARBA00052123"/>
    </source>
</evidence>
<keyword evidence="6 15" id="KW-0436">Ligase</keyword>
<dbReference type="InterPro" id="IPR014042">
    <property type="entry name" value="Glutathione_synthase_a-hlx"/>
</dbReference>
<comment type="similarity">
    <text evidence="2 15">Belongs to the eukaryotic GSH synthase family.</text>
</comment>
<dbReference type="GO" id="GO:0005524">
    <property type="term" value="F:ATP binding"/>
    <property type="evidence" value="ECO:0007669"/>
    <property type="project" value="UniProtKB-UniRule"/>
</dbReference>
<evidence type="ECO:0000259" key="18">
    <source>
        <dbReference type="Pfam" id="PF03199"/>
    </source>
</evidence>
<dbReference type="InterPro" id="IPR037013">
    <property type="entry name" value="GSH-S_sub-bd_sf"/>
</dbReference>
<evidence type="ECO:0000256" key="4">
    <source>
        <dbReference type="ARBA" id="ARBA00012214"/>
    </source>
</evidence>
<dbReference type="InterPro" id="IPR005615">
    <property type="entry name" value="Glutathione_synthase"/>
</dbReference>
<dbReference type="FunFam" id="3.40.50.1760:FF:000001">
    <property type="entry name" value="Glutathione synthetase"/>
    <property type="match status" value="1"/>
</dbReference>
<name>A0ABD0LI58_9CAEN</name>
<reference evidence="19 20" key="1">
    <citation type="journal article" date="2023" name="Sci. Data">
        <title>Genome assembly of the Korean intertidal mud-creeper Batillaria attramentaria.</title>
        <authorList>
            <person name="Patra A.K."/>
            <person name="Ho P.T."/>
            <person name="Jun S."/>
            <person name="Lee S.J."/>
            <person name="Kim Y."/>
            <person name="Won Y.J."/>
        </authorList>
    </citation>
    <scope>NUCLEOTIDE SEQUENCE [LARGE SCALE GENOMIC DNA]</scope>
    <source>
        <strain evidence="19">Wonlab-2016</strain>
    </source>
</reference>
<keyword evidence="8 15" id="KW-0479">Metal-binding</keyword>
<feature type="binding site" evidence="16">
    <location>
        <position position="468"/>
    </location>
    <ligand>
        <name>ATP</name>
        <dbReference type="ChEBI" id="CHEBI:30616"/>
    </ligand>
</feature>
<feature type="binding site" evidence="16">
    <location>
        <begin position="414"/>
        <end position="417"/>
    </location>
    <ligand>
        <name>ATP</name>
        <dbReference type="ChEBI" id="CHEBI:30616"/>
    </ligand>
</feature>
<dbReference type="GO" id="GO:0043295">
    <property type="term" value="F:glutathione binding"/>
    <property type="evidence" value="ECO:0007669"/>
    <property type="project" value="UniProtKB-UniRule"/>
</dbReference>
<evidence type="ECO:0000256" key="1">
    <source>
        <dbReference type="ARBA" id="ARBA00004965"/>
    </source>
</evidence>
<evidence type="ECO:0000313" key="19">
    <source>
        <dbReference type="EMBL" id="KAK7498951.1"/>
    </source>
</evidence>
<feature type="domain" description="Glutathione synthase substrate-binding" evidence="18">
    <location>
        <begin position="218"/>
        <end position="319"/>
    </location>
</feature>
<dbReference type="Pfam" id="PF03199">
    <property type="entry name" value="GSH_synthase"/>
    <property type="match status" value="1"/>
</dbReference>
<comment type="pathway">
    <text evidence="1 15">Sulfur metabolism; glutathione biosynthesis; glutathione from L-cysteine and L-glutamate: step 2/2.</text>
</comment>
<comment type="function">
    <text evidence="14">Catalyzes the production of glutathione from gamma-glutamylcysteine and glycine in an ATP-dependent manner. Glutathione (gamma-glutamylcysteinylglycine, GSH) is the most abundant intracellular thiol in living aerobic cells and is required for numerous processes including the protection of cells against oxidative damage, amino acid transport, the detoxification of foreign compounds, the maintenance of protein sulfhydryl groups in a reduced state and acts as a cofactor for a number of enzymes. Participates in ophthalmate biosynthesis in hepatocytes.</text>
</comment>
<comment type="subunit">
    <text evidence="3">Homodimer.</text>
</comment>
<evidence type="ECO:0000256" key="12">
    <source>
        <dbReference type="ARBA" id="ARBA00048871"/>
    </source>
</evidence>
<evidence type="ECO:0000256" key="3">
    <source>
        <dbReference type="ARBA" id="ARBA00011738"/>
    </source>
</evidence>
<comment type="caution">
    <text evidence="19">The sequence shown here is derived from an EMBL/GenBank/DDBJ whole genome shotgun (WGS) entry which is preliminary data.</text>
</comment>
<evidence type="ECO:0000256" key="14">
    <source>
        <dbReference type="ARBA" id="ARBA00059746"/>
    </source>
</evidence>
<gene>
    <name evidence="19" type="ORF">BaRGS_00009760</name>
</gene>
<dbReference type="InterPro" id="IPR014049">
    <property type="entry name" value="Glutathione_synthase_N_euk"/>
</dbReference>
<evidence type="ECO:0000256" key="7">
    <source>
        <dbReference type="ARBA" id="ARBA00022684"/>
    </source>
</evidence>
<dbReference type="EMBL" id="JACVVK020000047">
    <property type="protein sequence ID" value="KAK7498951.1"/>
    <property type="molecule type" value="Genomic_DNA"/>
</dbReference>
<feature type="binding site" evidence="16">
    <location>
        <position position="391"/>
    </location>
    <ligand>
        <name>ATP</name>
        <dbReference type="ChEBI" id="CHEBI:30616"/>
    </ligand>
</feature>
<evidence type="ECO:0000256" key="10">
    <source>
        <dbReference type="ARBA" id="ARBA00022840"/>
    </source>
</evidence>
<dbReference type="SUPFAM" id="SSF56059">
    <property type="entry name" value="Glutathione synthetase ATP-binding domain-like"/>
    <property type="match status" value="1"/>
</dbReference>
<dbReference type="PANTHER" id="PTHR11130">
    <property type="entry name" value="GLUTATHIONE SYNTHETASE"/>
    <property type="match status" value="1"/>
</dbReference>
<keyword evidence="7 15" id="KW-0317">Glutathione biosynthesis</keyword>
<feature type="binding site" evidence="16">
    <location>
        <position position="322"/>
    </location>
    <ligand>
        <name>ATP</name>
        <dbReference type="ChEBI" id="CHEBI:30616"/>
    </ligand>
</feature>
<feature type="binding site" evidence="16">
    <location>
        <position position="466"/>
    </location>
    <ligand>
        <name>substrate</name>
    </ligand>
</feature>
<feature type="binding site" evidence="16">
    <location>
        <position position="441"/>
    </location>
    <ligand>
        <name>ATP</name>
        <dbReference type="ChEBI" id="CHEBI:30616"/>
    </ligand>
</feature>
<feature type="binding site" evidence="16">
    <location>
        <position position="474"/>
    </location>
    <ligand>
        <name>ATP</name>
        <dbReference type="ChEBI" id="CHEBI:30616"/>
    </ligand>
</feature>
<dbReference type="Gene3D" id="3.40.50.1760">
    <property type="entry name" value="Glutathione synthase, substrate-binding domain superfamily, eukaryotic"/>
    <property type="match status" value="1"/>
</dbReference>
<protein>
    <recommendedName>
        <fullName evidence="5 15">Glutathione synthetase</fullName>
        <shortName evidence="15">GSH-S</shortName>
        <ecNumber evidence="4 15">6.3.2.3</ecNumber>
    </recommendedName>
</protein>
<dbReference type="Proteomes" id="UP001519460">
    <property type="component" value="Unassembled WGS sequence"/>
</dbReference>
<feature type="binding site" evidence="17">
    <location>
        <position position="160"/>
    </location>
    <ligand>
        <name>Mg(2+)</name>
        <dbReference type="ChEBI" id="CHEBI:18420"/>
    </ligand>
</feature>
<dbReference type="InterPro" id="IPR016185">
    <property type="entry name" value="PreATP-grasp_dom_sf"/>
</dbReference>